<sequence length="460" mass="51509">MASSKEGQSKAALSDVITPTISSCTERLEQDLDNLECEDELLRQLDLELDQRINQVLKISRGSAATHVARISHQDPRRSSSQKVPCGPTVSQSSTLPSNTDRTGAVISISNGNIETQSGTVSWREPWPSEVEPYGLGHKLPKAGIGKINYCEDSKKSEVASVPGIVTTDNVSDRGTYREQLNESNSSYSEERKYWRENDHANKELKDTRVYHDGREERWDNMEYIRKDEEGGSGEASNSEKDIKEEQDAIFDDFLDTCTRSRLRLLTTKVASLTQALQAAKEECNSLTASKREANRAVQVGEVERRALSKRVIALQQDSTRLTRTNAQLNTRVKELTSECQALQKEVSSIYQREGERRGSHTALQAQLTRARSESASLRDQLASLKFRRKEEVEELRGQLAEAETKNRGLERARRNLAALTSKQQRLIEVLEKQKSNIAAGRAVAGLEEKFLATIAPLHP</sequence>
<evidence type="ECO:0000313" key="4">
    <source>
        <dbReference type="Proteomes" id="UP001286313"/>
    </source>
</evidence>
<keyword evidence="1" id="KW-0175">Coiled coil</keyword>
<evidence type="ECO:0000313" key="3">
    <source>
        <dbReference type="EMBL" id="KAK3867347.1"/>
    </source>
</evidence>
<reference evidence="3" key="1">
    <citation type="submission" date="2023-10" db="EMBL/GenBank/DDBJ databases">
        <title>Genome assemblies of two species of porcelain crab, Petrolisthes cinctipes and Petrolisthes manimaculis (Anomura: Porcellanidae).</title>
        <authorList>
            <person name="Angst P."/>
        </authorList>
    </citation>
    <scope>NUCLEOTIDE SEQUENCE</scope>
    <source>
        <strain evidence="3">PB745_01</strain>
        <tissue evidence="3">Gill</tissue>
    </source>
</reference>
<feature type="compositionally biased region" description="Polar residues" evidence="2">
    <location>
        <begin position="79"/>
        <end position="103"/>
    </location>
</feature>
<dbReference type="AlphaFoldDB" id="A0AAE1F5V5"/>
<keyword evidence="4" id="KW-1185">Reference proteome</keyword>
<organism evidence="3 4">
    <name type="scientific">Petrolisthes cinctipes</name>
    <name type="common">Flat porcelain crab</name>
    <dbReference type="NCBI Taxonomy" id="88211"/>
    <lineage>
        <taxon>Eukaryota</taxon>
        <taxon>Metazoa</taxon>
        <taxon>Ecdysozoa</taxon>
        <taxon>Arthropoda</taxon>
        <taxon>Crustacea</taxon>
        <taxon>Multicrustacea</taxon>
        <taxon>Malacostraca</taxon>
        <taxon>Eumalacostraca</taxon>
        <taxon>Eucarida</taxon>
        <taxon>Decapoda</taxon>
        <taxon>Pleocyemata</taxon>
        <taxon>Anomura</taxon>
        <taxon>Galatheoidea</taxon>
        <taxon>Porcellanidae</taxon>
        <taxon>Petrolisthes</taxon>
    </lineage>
</organism>
<dbReference type="Gene3D" id="1.10.287.1490">
    <property type="match status" value="1"/>
</dbReference>
<evidence type="ECO:0000256" key="2">
    <source>
        <dbReference type="SAM" id="MobiDB-lite"/>
    </source>
</evidence>
<name>A0AAE1F5V5_PETCI</name>
<gene>
    <name evidence="3" type="ORF">Pcinc_027187</name>
</gene>
<dbReference type="EMBL" id="JAWQEG010003226">
    <property type="protein sequence ID" value="KAK3867347.1"/>
    <property type="molecule type" value="Genomic_DNA"/>
</dbReference>
<protein>
    <submittedName>
        <fullName evidence="3">Uncharacterized protein</fullName>
    </submittedName>
</protein>
<proteinExistence type="predicted"/>
<evidence type="ECO:0000256" key="1">
    <source>
        <dbReference type="SAM" id="Coils"/>
    </source>
</evidence>
<dbReference type="Proteomes" id="UP001286313">
    <property type="component" value="Unassembled WGS sequence"/>
</dbReference>
<comment type="caution">
    <text evidence="3">The sequence shown here is derived from an EMBL/GenBank/DDBJ whole genome shotgun (WGS) entry which is preliminary data.</text>
</comment>
<feature type="coiled-coil region" evidence="1">
    <location>
        <begin position="263"/>
        <end position="430"/>
    </location>
</feature>
<accession>A0AAE1F5V5</accession>
<feature type="region of interest" description="Disordered" evidence="2">
    <location>
        <begin position="64"/>
        <end position="103"/>
    </location>
</feature>